<evidence type="ECO:0000256" key="1">
    <source>
        <dbReference type="SAM" id="Phobius"/>
    </source>
</evidence>
<accession>A0A5E8H033</accession>
<feature type="transmembrane region" description="Helical" evidence="1">
    <location>
        <begin position="142"/>
        <end position="159"/>
    </location>
</feature>
<dbReference type="EMBL" id="ACCU02000004">
    <property type="protein sequence ID" value="EEE45813.1"/>
    <property type="molecule type" value="Genomic_DNA"/>
</dbReference>
<dbReference type="Pfam" id="PF00884">
    <property type="entry name" value="Sulfatase"/>
    <property type="match status" value="1"/>
</dbReference>
<proteinExistence type="predicted"/>
<evidence type="ECO:0000313" key="3">
    <source>
        <dbReference type="EMBL" id="EEE45813.1"/>
    </source>
</evidence>
<keyword evidence="3" id="KW-0808">Transferase</keyword>
<dbReference type="Proteomes" id="UP000004703">
    <property type="component" value="Chromosome"/>
</dbReference>
<dbReference type="InterPro" id="IPR000917">
    <property type="entry name" value="Sulfatase_N"/>
</dbReference>
<name>A0A5E8H033_ROSAD</name>
<dbReference type="InterPro" id="IPR017850">
    <property type="entry name" value="Alkaline_phosphatase_core_sf"/>
</dbReference>
<comment type="caution">
    <text evidence="3">The sequence shown here is derived from an EMBL/GenBank/DDBJ whole genome shotgun (WGS) entry which is preliminary data.</text>
</comment>
<dbReference type="Gene3D" id="3.40.720.10">
    <property type="entry name" value="Alkaline Phosphatase, subunit A"/>
    <property type="match status" value="1"/>
</dbReference>
<evidence type="ECO:0000259" key="2">
    <source>
        <dbReference type="Pfam" id="PF00884"/>
    </source>
</evidence>
<feature type="transmembrane region" description="Helical" evidence="1">
    <location>
        <begin position="109"/>
        <end position="130"/>
    </location>
</feature>
<feature type="transmembrane region" description="Helical" evidence="1">
    <location>
        <begin position="20"/>
        <end position="41"/>
    </location>
</feature>
<dbReference type="GO" id="GO:0016740">
    <property type="term" value="F:transferase activity"/>
    <property type="evidence" value="ECO:0007669"/>
    <property type="project" value="UniProtKB-KW"/>
</dbReference>
<keyword evidence="1" id="KW-0812">Transmembrane</keyword>
<feature type="domain" description="Sulfatase N-terminal" evidence="2">
    <location>
        <begin position="200"/>
        <end position="432"/>
    </location>
</feature>
<feature type="transmembrane region" description="Helical" evidence="1">
    <location>
        <begin position="68"/>
        <end position="89"/>
    </location>
</feature>
<keyword evidence="1" id="KW-1133">Transmembrane helix</keyword>
<dbReference type="RefSeq" id="WP_008194020.1">
    <property type="nucleotide sequence ID" value="NZ_CM011002.1"/>
</dbReference>
<sequence length="471" mass="53595">MRFRVRAFFPENRHWSAASWEFAILSVLIPNALYLVMMIYFCPIRDFQIGLLAMSVLLGTILGRWSFYLVMVFAMSLDALLVASSYFQMPVAMFFDATKFVSMLQVQHSAMYVIVFGAVIMCFFATNIVVQRAKRRRSEMSLYPFAFCVMLMVFADALANTTPQKMQEVISVAVEPFSAVDDTATTYADLQVVVTSSEQPNLLVVIVEGLGAFSNSESQELVWGPLLGKKVSDRYDVNTGNVLYSGSTSTAEIRELCNLFADYRDLRDIEHLDCLPNRAKEVGYKTAAFHAFTGEFFERVHWYPKIGFENIFFLENRAGLNPHVPISHCGTTFRGMCDADVARSVEAFLLSDSSDAKFAYWLTLNSHKPVGHHEVPDRLNCWNGGVFDDQELCRMAEHWLNISHLVSDIAMNPLLRDTEILLVGDHQPPLFTRHGRRQFQDERVAWLHLRPRNPSENNFDLATINATFFTQ</sequence>
<reference evidence="3 4" key="2">
    <citation type="submission" date="2013-04" db="EMBL/GenBank/DDBJ databases">
        <authorList>
            <person name="Fiebig A."/>
            <person name="Pradella S."/>
            <person name="Wagner-Doebler I."/>
        </authorList>
    </citation>
    <scope>NUCLEOTIDE SEQUENCE [LARGE SCALE GENOMIC DNA]</scope>
    <source>
        <strain evidence="4">DSM 17067 / NCIMB 14079 / DFL-11</strain>
    </source>
</reference>
<dbReference type="AlphaFoldDB" id="A0A5E8H033"/>
<gene>
    <name evidence="3" type="ORF">SADFL11_3102</name>
</gene>
<reference evidence="3 4" key="1">
    <citation type="submission" date="2008-01" db="EMBL/GenBank/DDBJ databases">
        <authorList>
            <person name="Wagner-Dobler I."/>
            <person name="Ferriera S."/>
            <person name="Johnson J."/>
            <person name="Kravitz S."/>
            <person name="Beeson K."/>
            <person name="Sutton G."/>
            <person name="Rogers Y.-H."/>
            <person name="Friedman R."/>
            <person name="Frazier M."/>
            <person name="Venter J.C."/>
        </authorList>
    </citation>
    <scope>NUCLEOTIDE SEQUENCE [LARGE SCALE GENOMIC DNA]</scope>
    <source>
        <strain evidence="4">DSM 17067 / NCIMB 14079 / DFL-11</strain>
    </source>
</reference>
<evidence type="ECO:0000313" key="4">
    <source>
        <dbReference type="Proteomes" id="UP000004703"/>
    </source>
</evidence>
<dbReference type="SUPFAM" id="SSF53649">
    <property type="entry name" value="Alkaline phosphatase-like"/>
    <property type="match status" value="1"/>
</dbReference>
<keyword evidence="1" id="KW-0472">Membrane</keyword>
<protein>
    <submittedName>
        <fullName evidence="3">Phosphoglycerol transferase</fullName>
    </submittedName>
</protein>
<organism evidence="3 4">
    <name type="scientific">Roseibium alexandrii (strain DSM 17067 / NCIMB 14079 / DFL-11)</name>
    <name type="common">Labrenzia alexandrii</name>
    <dbReference type="NCBI Taxonomy" id="244592"/>
    <lineage>
        <taxon>Bacteria</taxon>
        <taxon>Pseudomonadati</taxon>
        <taxon>Pseudomonadota</taxon>
        <taxon>Alphaproteobacteria</taxon>
        <taxon>Hyphomicrobiales</taxon>
        <taxon>Stappiaceae</taxon>
        <taxon>Roseibium</taxon>
    </lineage>
</organism>